<accession>A0A6A6Q600</accession>
<dbReference type="EMBL" id="MU001631">
    <property type="protein sequence ID" value="KAF2487810.1"/>
    <property type="molecule type" value="Genomic_DNA"/>
</dbReference>
<sequence length="439" mass="48884">MAPLSILIVGCGIAGPTLASFLLLSPLAAKEKPHITILERSPALRTQGQNVDIRGAGMTIIRKLGLESTIRTCLTGEEGAQIVDAQNRVWAEFGVDRTGKVQTGTSDIEILRGRLAEICYKRSKSVSEQVVRQGGAGVEYVYGDYLETIDQDGQKVHVTFRNSGEKRSFDLLVGADGLQSRTRNMVWGAEGEDDRVRQLGLYIGFFSIPSAATDNEWRRWFHAPGRKGIMLRPSEVKDRRTVSMGVINEEDTRFKEAAADGRRGMAFQKALLREYFQNEGWECERLLREMDATSDFYYDMVAQVRMDKWSKGRVVLLGDAAYCASPISGMGTTLGLNGAYNLAGALLRHPEDLPAAFSEYEEAMRPTVDRAQKLAPGMPRLIHPETVWGMWVMRAILWTIWCSGLQLLMFKLAGPPANAVPVVEYGFRELQDTPIDLEK</sequence>
<dbReference type="Gene3D" id="3.50.50.60">
    <property type="entry name" value="FAD/NAD(P)-binding domain"/>
    <property type="match status" value="1"/>
</dbReference>
<dbReference type="RefSeq" id="XP_033594379.1">
    <property type="nucleotide sequence ID" value="XM_033732394.1"/>
</dbReference>
<keyword evidence="1" id="KW-0285">Flavoprotein</keyword>
<dbReference type="SUPFAM" id="SSF51905">
    <property type="entry name" value="FAD/NAD(P)-binding domain"/>
    <property type="match status" value="1"/>
</dbReference>
<dbReference type="PANTHER" id="PTHR46865:SF2">
    <property type="entry name" value="MONOOXYGENASE"/>
    <property type="match status" value="1"/>
</dbReference>
<name>A0A6A6Q600_9PEZI</name>
<dbReference type="GO" id="GO:0016491">
    <property type="term" value="F:oxidoreductase activity"/>
    <property type="evidence" value="ECO:0007669"/>
    <property type="project" value="UniProtKB-KW"/>
</dbReference>
<evidence type="ECO:0000256" key="3">
    <source>
        <dbReference type="ARBA" id="ARBA00023002"/>
    </source>
</evidence>
<keyword evidence="4" id="KW-0732">Signal</keyword>
<gene>
    <name evidence="6" type="ORF">BDY17DRAFT_289727</name>
</gene>
<dbReference type="InterPro" id="IPR051704">
    <property type="entry name" value="FAD_aromatic-hydroxylase"/>
</dbReference>
<reference evidence="6" key="1">
    <citation type="journal article" date="2020" name="Stud. Mycol.">
        <title>101 Dothideomycetes genomes: a test case for predicting lifestyles and emergence of pathogens.</title>
        <authorList>
            <person name="Haridas S."/>
            <person name="Albert R."/>
            <person name="Binder M."/>
            <person name="Bloem J."/>
            <person name="Labutti K."/>
            <person name="Salamov A."/>
            <person name="Andreopoulos B."/>
            <person name="Baker S."/>
            <person name="Barry K."/>
            <person name="Bills G."/>
            <person name="Bluhm B."/>
            <person name="Cannon C."/>
            <person name="Castanera R."/>
            <person name="Culley D."/>
            <person name="Daum C."/>
            <person name="Ezra D."/>
            <person name="Gonzalez J."/>
            <person name="Henrissat B."/>
            <person name="Kuo A."/>
            <person name="Liang C."/>
            <person name="Lipzen A."/>
            <person name="Lutzoni F."/>
            <person name="Magnuson J."/>
            <person name="Mondo S."/>
            <person name="Nolan M."/>
            <person name="Ohm R."/>
            <person name="Pangilinan J."/>
            <person name="Park H.-J."/>
            <person name="Ramirez L."/>
            <person name="Alfaro M."/>
            <person name="Sun H."/>
            <person name="Tritt A."/>
            <person name="Yoshinaga Y."/>
            <person name="Zwiers L.-H."/>
            <person name="Turgeon B."/>
            <person name="Goodwin S."/>
            <person name="Spatafora J."/>
            <person name="Crous P."/>
            <person name="Grigoriev I."/>
        </authorList>
    </citation>
    <scope>NUCLEOTIDE SEQUENCE</scope>
    <source>
        <strain evidence="6">CBS 113389</strain>
    </source>
</reference>
<evidence type="ECO:0000313" key="6">
    <source>
        <dbReference type="EMBL" id="KAF2487810.1"/>
    </source>
</evidence>
<dbReference type="Pfam" id="PF01494">
    <property type="entry name" value="FAD_binding_3"/>
    <property type="match status" value="1"/>
</dbReference>
<dbReference type="GO" id="GO:0071949">
    <property type="term" value="F:FAD binding"/>
    <property type="evidence" value="ECO:0007669"/>
    <property type="project" value="InterPro"/>
</dbReference>
<keyword evidence="7" id="KW-1185">Reference proteome</keyword>
<keyword evidence="3" id="KW-0560">Oxidoreductase</keyword>
<evidence type="ECO:0000256" key="2">
    <source>
        <dbReference type="ARBA" id="ARBA00022827"/>
    </source>
</evidence>
<evidence type="ECO:0000256" key="4">
    <source>
        <dbReference type="SAM" id="SignalP"/>
    </source>
</evidence>
<organism evidence="6 7">
    <name type="scientific">Neohortaea acidophila</name>
    <dbReference type="NCBI Taxonomy" id="245834"/>
    <lineage>
        <taxon>Eukaryota</taxon>
        <taxon>Fungi</taxon>
        <taxon>Dikarya</taxon>
        <taxon>Ascomycota</taxon>
        <taxon>Pezizomycotina</taxon>
        <taxon>Dothideomycetes</taxon>
        <taxon>Dothideomycetidae</taxon>
        <taxon>Mycosphaerellales</taxon>
        <taxon>Teratosphaeriaceae</taxon>
        <taxon>Neohortaea</taxon>
    </lineage>
</organism>
<dbReference type="PRINTS" id="PR00420">
    <property type="entry name" value="RNGMNOXGNASE"/>
</dbReference>
<protein>
    <submittedName>
        <fullName evidence="6">Oxidoreductase</fullName>
    </submittedName>
</protein>
<feature type="signal peptide" evidence="4">
    <location>
        <begin position="1"/>
        <end position="19"/>
    </location>
</feature>
<dbReference type="GeneID" id="54473396"/>
<proteinExistence type="predicted"/>
<dbReference type="Proteomes" id="UP000799767">
    <property type="component" value="Unassembled WGS sequence"/>
</dbReference>
<dbReference type="InterPro" id="IPR002938">
    <property type="entry name" value="FAD-bd"/>
</dbReference>
<dbReference type="Gene3D" id="3.30.9.10">
    <property type="entry name" value="D-Amino Acid Oxidase, subunit A, domain 2"/>
    <property type="match status" value="1"/>
</dbReference>
<evidence type="ECO:0000259" key="5">
    <source>
        <dbReference type="Pfam" id="PF01494"/>
    </source>
</evidence>
<feature type="chain" id="PRO_5025373312" evidence="4">
    <location>
        <begin position="20"/>
        <end position="439"/>
    </location>
</feature>
<dbReference type="PANTHER" id="PTHR46865">
    <property type="entry name" value="OXIDOREDUCTASE-RELATED"/>
    <property type="match status" value="1"/>
</dbReference>
<dbReference type="AlphaFoldDB" id="A0A6A6Q600"/>
<dbReference type="OrthoDB" id="655030at2759"/>
<keyword evidence="2" id="KW-0274">FAD</keyword>
<feature type="domain" description="FAD-binding" evidence="5">
    <location>
        <begin position="5"/>
        <end position="348"/>
    </location>
</feature>
<dbReference type="InterPro" id="IPR036188">
    <property type="entry name" value="FAD/NAD-bd_sf"/>
</dbReference>
<evidence type="ECO:0000313" key="7">
    <source>
        <dbReference type="Proteomes" id="UP000799767"/>
    </source>
</evidence>
<evidence type="ECO:0000256" key="1">
    <source>
        <dbReference type="ARBA" id="ARBA00022630"/>
    </source>
</evidence>